<dbReference type="HAMAP" id="MF_02124">
    <property type="entry name" value="GlgE"/>
    <property type="match status" value="1"/>
</dbReference>
<dbReference type="GeneID" id="74902766"/>
<organism evidence="8 9">
    <name type="scientific">Corynebacterium sanguinis</name>
    <dbReference type="NCBI Taxonomy" id="2594913"/>
    <lineage>
        <taxon>Bacteria</taxon>
        <taxon>Bacillati</taxon>
        <taxon>Actinomycetota</taxon>
        <taxon>Actinomycetes</taxon>
        <taxon>Mycobacteriales</taxon>
        <taxon>Corynebacteriaceae</taxon>
        <taxon>Corynebacterium</taxon>
    </lineage>
</organism>
<feature type="binding site" evidence="6">
    <location>
        <begin position="536"/>
        <end position="537"/>
    </location>
    <ligand>
        <name>alpha-maltose 1-phosphate</name>
        <dbReference type="ChEBI" id="CHEBI:63576"/>
    </ligand>
</feature>
<dbReference type="OrthoDB" id="9805159at2"/>
<dbReference type="GO" id="GO:0016758">
    <property type="term" value="F:hexosyltransferase activity"/>
    <property type="evidence" value="ECO:0007669"/>
    <property type="project" value="UniProtKB-UniRule"/>
</dbReference>
<comment type="subunit">
    <text evidence="1 6">Homodimer.</text>
</comment>
<evidence type="ECO:0000256" key="4">
    <source>
        <dbReference type="ARBA" id="ARBA00023277"/>
    </source>
</evidence>
<feature type="domain" description="Glycosyl hydrolase family 13 catalytic" evidence="7">
    <location>
        <begin position="211"/>
        <end position="546"/>
    </location>
</feature>
<dbReference type="InterPro" id="IPR006047">
    <property type="entry name" value="GH13_cat_dom"/>
</dbReference>
<dbReference type="InterPro" id="IPR017853">
    <property type="entry name" value="GH"/>
</dbReference>
<keyword evidence="3 6" id="KW-0808">Transferase</keyword>
<dbReference type="InterPro" id="IPR049171">
    <property type="entry name" value="GLGE_C"/>
</dbReference>
<dbReference type="InterPro" id="IPR026585">
    <property type="entry name" value="GlgE"/>
</dbReference>
<dbReference type="PANTHER" id="PTHR47786">
    <property type="entry name" value="ALPHA-1,4-GLUCAN:MALTOSE-1-PHOSPHATE MALTOSYLTRANSFERASE"/>
    <property type="match status" value="1"/>
</dbReference>
<comment type="caution">
    <text evidence="8">The sequence shown here is derived from an EMBL/GenBank/DDBJ whole genome shotgun (WGS) entry which is preliminary data.</text>
</comment>
<accession>A0A6C1TZB7</accession>
<dbReference type="InterPro" id="IPR013780">
    <property type="entry name" value="Glyco_hydro_b"/>
</dbReference>
<reference evidence="8 9" key="1">
    <citation type="submission" date="2018-12" db="EMBL/GenBank/DDBJ databases">
        <title>Corynebacterium sanguinis sp. nov., a clinically-associated and environmental corynebacterium.</title>
        <authorList>
            <person name="Gonzales-Siles L."/>
            <person name="Jaen-Luchoro D."/>
            <person name="Cardew S."/>
            <person name="Inganas E."/>
            <person name="Ohlen M."/>
            <person name="Jensie-Markopolous S."/>
            <person name="Pinyeiro-Iglesias B."/>
            <person name="Molin K."/>
            <person name="Skovbjerg S."/>
            <person name="Svensson-Stadler L."/>
            <person name="Funke G."/>
            <person name="Moore E.R.B."/>
        </authorList>
    </citation>
    <scope>NUCLEOTIDE SEQUENCE [LARGE SCALE GENOMIC DNA]</scope>
    <source>
        <strain evidence="8 9">58734</strain>
    </source>
</reference>
<dbReference type="PANTHER" id="PTHR47786:SF2">
    <property type="entry name" value="GLYCOSYL HYDROLASE FAMILY 13 CATALYTIC DOMAIN-CONTAINING PROTEIN"/>
    <property type="match status" value="1"/>
</dbReference>
<name>A0A6C1TZB7_9CORY</name>
<proteinExistence type="inferred from homology"/>
<evidence type="ECO:0000256" key="1">
    <source>
        <dbReference type="ARBA" id="ARBA00011738"/>
    </source>
</evidence>
<dbReference type="SMART" id="SM00642">
    <property type="entry name" value="Aamy"/>
    <property type="match status" value="1"/>
</dbReference>
<sequence>MTMTGRSGHTGSITSFGRFGIDDVRPQVSGRTLPSKAVVGEVVPVSALVWREGHDAVAATLELTSPSGEQYSILMQQEVYRPDYVHAVFVPDVQGIWRFRVDAWSDPMSTWRNAVSKKLAAGQSAAELSNDIAHGIDLFTRAAAQSPDGDRGVLEAVATTLADDTLPLATRIEEGLSAEVREILDEFPLREQVTRGPICDVHVERRAALVNSWYELFPRSTGGVDAEGKPVHGTWETTSAALDRVAAMGFDTVYFPPIHPIGEVNRKGRNNTLTPEESDVGSPWAVGSADGGHDAFHPELGGEAEFLAMMDHARELGLEVALDFALQAAPDHPWASEHPEFFTVLADGTIAYAENPPKKYQDIYPINFDNDPHVLYAEIYRVIMYWVELGVTTFRVDNPHTKPVNFWHWLISEVRETHPDVIFLAEAFTRPPRMFGLSKVGFSQSYTHFTWKTSKAELEDFAQMLIDVADVSRPNLFVNTPDILHESLQTGGKAAFAIRATLAATLSPLWGVYSGYELYEHEPVTAGSEEYLNSEKYELRPRDFAAALARGESLEPYLTLLNRLRRDNPALQQLRQLHFHKAYNEQIMAYSKVDAISGNAILVVVNLDPFATQEGMVHIDAEAIGLAPGESFTVDDLVSGERYTWSTDNFVRLTPQANVAHIFRLPVVEASKREQLAFRSISDHDYRP</sequence>
<dbReference type="AlphaFoldDB" id="A0A6C1TZB7"/>
<dbReference type="InterPro" id="IPR021828">
    <property type="entry name" value="GlgE_dom_N/S"/>
</dbReference>
<feature type="binding site" evidence="6">
    <location>
        <position position="398"/>
    </location>
    <ligand>
        <name>alpha-maltose 1-phosphate</name>
        <dbReference type="ChEBI" id="CHEBI:63576"/>
    </ligand>
</feature>
<feature type="active site" description="Nucleophile" evidence="6">
    <location>
        <position position="397"/>
    </location>
</feature>
<comment type="catalytic activity">
    <reaction evidence="5 6">
        <text>alpha-maltose 1-phosphate + [(1-&gt;4)-alpha-D-glucosyl](n) = [(1-&gt;4)-alpha-D-glucosyl](n+2) + phosphate</text>
        <dbReference type="Rhea" id="RHEA:42692"/>
        <dbReference type="Rhea" id="RHEA-COMP:9584"/>
        <dbReference type="Rhea" id="RHEA-COMP:10183"/>
        <dbReference type="ChEBI" id="CHEBI:15444"/>
        <dbReference type="ChEBI" id="CHEBI:43474"/>
        <dbReference type="ChEBI" id="CHEBI:63576"/>
        <dbReference type="EC" id="2.4.99.16"/>
    </reaction>
</comment>
<dbReference type="EMBL" id="RXIR01000027">
    <property type="protein sequence ID" value="TVS26681.1"/>
    <property type="molecule type" value="Genomic_DNA"/>
</dbReference>
<keyword evidence="2 6" id="KW-0328">Glycosyltransferase</keyword>
<dbReference type="Gene3D" id="1.20.58.80">
    <property type="entry name" value="Phosphotransferase system, lactose/cellobiose-type IIA subunit"/>
    <property type="match status" value="1"/>
</dbReference>
<evidence type="ECO:0000256" key="5">
    <source>
        <dbReference type="ARBA" id="ARBA00048735"/>
    </source>
</evidence>
<evidence type="ECO:0000313" key="8">
    <source>
        <dbReference type="EMBL" id="TVS26681.1"/>
    </source>
</evidence>
<dbReference type="GO" id="GO:0030979">
    <property type="term" value="P:alpha-glucan biosynthetic process"/>
    <property type="evidence" value="ECO:0007669"/>
    <property type="project" value="UniProtKB-UniRule"/>
</dbReference>
<comment type="similarity">
    <text evidence="6">Belongs to the glycosyl hydrolase 13 family. GlgE subfamily.</text>
</comment>
<dbReference type="GO" id="GO:0004553">
    <property type="term" value="F:hydrolase activity, hydrolyzing O-glycosyl compounds"/>
    <property type="evidence" value="ECO:0007669"/>
    <property type="project" value="InterPro"/>
</dbReference>
<dbReference type="Gene3D" id="2.60.40.1180">
    <property type="entry name" value="Golgi alpha-mannosidase II"/>
    <property type="match status" value="1"/>
</dbReference>
<feature type="active site" description="Proton donor" evidence="6">
    <location>
        <position position="426"/>
    </location>
</feature>
<dbReference type="EC" id="2.4.99.16" evidence="6"/>
<dbReference type="Gene3D" id="2.60.40.10">
    <property type="entry name" value="Immunoglobulins"/>
    <property type="match status" value="1"/>
</dbReference>
<dbReference type="Pfam" id="PF21702">
    <property type="entry name" value="GLGE_C"/>
    <property type="match status" value="1"/>
</dbReference>
<gene>
    <name evidence="6" type="primary">glgE</name>
    <name evidence="8" type="ORF">EKI59_10270</name>
</gene>
<evidence type="ECO:0000256" key="3">
    <source>
        <dbReference type="ARBA" id="ARBA00022679"/>
    </source>
</evidence>
<dbReference type="Gene3D" id="3.20.20.80">
    <property type="entry name" value="Glycosidases"/>
    <property type="match status" value="1"/>
</dbReference>
<keyword evidence="4 6" id="KW-0119">Carbohydrate metabolism</keyword>
<evidence type="ECO:0000256" key="2">
    <source>
        <dbReference type="ARBA" id="ARBA00022676"/>
    </source>
</evidence>
<feature type="binding site" evidence="6">
    <location>
        <position position="327"/>
    </location>
    <ligand>
        <name>alpha-maltose 1-phosphate</name>
        <dbReference type="ChEBI" id="CHEBI:63576"/>
    </ligand>
</feature>
<evidence type="ECO:0000256" key="6">
    <source>
        <dbReference type="HAMAP-Rule" id="MF_02124"/>
    </source>
</evidence>
<dbReference type="InterPro" id="IPR013783">
    <property type="entry name" value="Ig-like_fold"/>
</dbReference>
<feature type="binding site" evidence="6">
    <location>
        <position position="362"/>
    </location>
    <ligand>
        <name>alpha-maltose 1-phosphate</name>
        <dbReference type="ChEBI" id="CHEBI:63576"/>
    </ligand>
</feature>
<protein>
    <recommendedName>
        <fullName evidence="6">Alpha-1,4-glucan:maltose-1-phosphate maltosyltransferase</fullName>
        <shortName evidence="6">GMPMT</shortName>
        <ecNumber evidence="6">2.4.99.16</ecNumber>
    </recommendedName>
    <alternativeName>
        <fullName evidence="6">(1-&gt;4)-alpha-D-glucan:maltose-1-phosphate alpha-D-maltosyltransferase</fullName>
    </alternativeName>
</protein>
<dbReference type="RefSeq" id="WP_144318408.1">
    <property type="nucleotide sequence ID" value="NZ_CP038157.1"/>
</dbReference>
<dbReference type="Proteomes" id="UP000336646">
    <property type="component" value="Unassembled WGS sequence"/>
</dbReference>
<feature type="binding site" evidence="6">
    <location>
        <position position="267"/>
    </location>
    <ligand>
        <name>alpha-maltose 1-phosphate</name>
        <dbReference type="ChEBI" id="CHEBI:63576"/>
    </ligand>
</feature>
<dbReference type="SUPFAM" id="SSF51445">
    <property type="entry name" value="(Trans)glycosidases"/>
    <property type="match status" value="1"/>
</dbReference>
<evidence type="ECO:0000313" key="9">
    <source>
        <dbReference type="Proteomes" id="UP000336646"/>
    </source>
</evidence>
<comment type="function">
    <text evidence="6">Maltosyltransferase that uses maltose 1-phosphate (M1P) as the sugar donor to elongate linear or branched alpha-(1-&gt;4)-glucans. Is involved in a branched alpha-glucan biosynthetic pathway from trehalose, together with TreS, Mak and GlgB.</text>
</comment>
<feature type="site" description="Transition state stabilizer" evidence="6">
    <location>
        <position position="482"/>
    </location>
</feature>
<dbReference type="Pfam" id="PF11896">
    <property type="entry name" value="GlgE_dom_N_S"/>
    <property type="match status" value="1"/>
</dbReference>
<evidence type="ECO:0000259" key="7">
    <source>
        <dbReference type="SMART" id="SM00642"/>
    </source>
</evidence>